<dbReference type="FunFam" id="2.60.40.10:FF:001026">
    <property type="entry name" value="Uncharacterized protein, isoform B"/>
    <property type="match status" value="1"/>
</dbReference>
<keyword evidence="2" id="KW-0812">Transmembrane</keyword>
<dbReference type="GO" id="GO:0032589">
    <property type="term" value="C:neuron projection membrane"/>
    <property type="evidence" value="ECO:0007669"/>
    <property type="project" value="TreeGrafter"/>
</dbReference>
<dbReference type="GO" id="GO:0050808">
    <property type="term" value="P:synapse organization"/>
    <property type="evidence" value="ECO:0007669"/>
    <property type="project" value="TreeGrafter"/>
</dbReference>
<dbReference type="FunFam" id="2.60.40.10:FF:001405">
    <property type="entry name" value="Uncharacterized protein, isoform A"/>
    <property type="match status" value="1"/>
</dbReference>
<dbReference type="OrthoDB" id="6359842at2759"/>
<feature type="region of interest" description="Disordered" evidence="1">
    <location>
        <begin position="148"/>
        <end position="175"/>
    </location>
</feature>
<dbReference type="InterPro" id="IPR013783">
    <property type="entry name" value="Ig-like_fold"/>
</dbReference>
<dbReference type="InterPro" id="IPR003598">
    <property type="entry name" value="Ig_sub2"/>
</dbReference>
<protein>
    <submittedName>
        <fullName evidence="4">Leucine-rich repeats and immunoglobulin-like domains protein 1</fullName>
    </submittedName>
</protein>
<dbReference type="InterPro" id="IPR007110">
    <property type="entry name" value="Ig-like_dom"/>
</dbReference>
<dbReference type="Gene3D" id="2.60.40.10">
    <property type="entry name" value="Immunoglobulins"/>
    <property type="match status" value="2"/>
</dbReference>
<dbReference type="InterPro" id="IPR036179">
    <property type="entry name" value="Ig-like_dom_sf"/>
</dbReference>
<dbReference type="PANTHER" id="PTHR23279:SF21">
    <property type="entry name" value="DEFECTIVE PROBOSCIS EXTENSION RESPONSE 11, ISOFORM B-RELATED"/>
    <property type="match status" value="1"/>
</dbReference>
<dbReference type="EMBL" id="GAMC01002138">
    <property type="protein sequence ID" value="JAC04418.1"/>
    <property type="molecule type" value="mRNA"/>
</dbReference>
<dbReference type="Pfam" id="PF00047">
    <property type="entry name" value="ig"/>
    <property type="match status" value="1"/>
</dbReference>
<keyword evidence="2" id="KW-0472">Membrane</keyword>
<evidence type="ECO:0000256" key="1">
    <source>
        <dbReference type="SAM" id="MobiDB-lite"/>
    </source>
</evidence>
<feature type="transmembrane region" description="Helical" evidence="2">
    <location>
        <begin position="488"/>
        <end position="507"/>
    </location>
</feature>
<organism evidence="4">
    <name type="scientific">Ceratitis capitata</name>
    <name type="common">Mediterranean fruit fly</name>
    <name type="synonym">Tephritis capitata</name>
    <dbReference type="NCBI Taxonomy" id="7213"/>
    <lineage>
        <taxon>Eukaryota</taxon>
        <taxon>Metazoa</taxon>
        <taxon>Ecdysozoa</taxon>
        <taxon>Arthropoda</taxon>
        <taxon>Hexapoda</taxon>
        <taxon>Insecta</taxon>
        <taxon>Pterygota</taxon>
        <taxon>Neoptera</taxon>
        <taxon>Endopterygota</taxon>
        <taxon>Diptera</taxon>
        <taxon>Brachycera</taxon>
        <taxon>Muscomorpha</taxon>
        <taxon>Tephritoidea</taxon>
        <taxon>Tephritidae</taxon>
        <taxon>Ceratitis</taxon>
        <taxon>Ceratitis</taxon>
    </lineage>
</organism>
<dbReference type="SMART" id="SM00408">
    <property type="entry name" value="IGc2"/>
    <property type="match status" value="2"/>
</dbReference>
<evidence type="ECO:0000313" key="4">
    <source>
        <dbReference type="EMBL" id="JAC04418.1"/>
    </source>
</evidence>
<keyword evidence="2" id="KW-1133">Transmembrane helix</keyword>
<dbReference type="PANTHER" id="PTHR23279">
    <property type="entry name" value="DEFECTIVE PROBOSCIS EXTENSION RESPONSE DPR -RELATED"/>
    <property type="match status" value="1"/>
</dbReference>
<dbReference type="Pfam" id="PF07679">
    <property type="entry name" value="I-set"/>
    <property type="match status" value="1"/>
</dbReference>
<reference evidence="4" key="2">
    <citation type="journal article" date="2014" name="BMC Genomics">
        <title>A genomic perspective to assessing quality of mass-reared SIT flies used in Mediterranean fruit fly (Ceratitis capitata) eradication in California.</title>
        <authorList>
            <person name="Calla B."/>
            <person name="Hall B."/>
            <person name="Hou S."/>
            <person name="Geib S.M."/>
        </authorList>
    </citation>
    <scope>NUCLEOTIDE SEQUENCE</scope>
</reference>
<proteinExistence type="evidence at transcript level"/>
<dbReference type="CDD" id="cd00096">
    <property type="entry name" value="Ig"/>
    <property type="match status" value="1"/>
</dbReference>
<evidence type="ECO:0000259" key="3">
    <source>
        <dbReference type="PROSITE" id="PS50835"/>
    </source>
</evidence>
<feature type="domain" description="Ig-like" evidence="3">
    <location>
        <begin position="367"/>
        <end position="466"/>
    </location>
</feature>
<evidence type="ECO:0000256" key="2">
    <source>
        <dbReference type="SAM" id="Phobius"/>
    </source>
</evidence>
<dbReference type="InterPro" id="IPR003599">
    <property type="entry name" value="Ig_sub"/>
</dbReference>
<name>W8BYK8_CERCA</name>
<dbReference type="AlphaFoldDB" id="W8BYK8"/>
<feature type="domain" description="Ig-like" evidence="3">
    <location>
        <begin position="264"/>
        <end position="363"/>
    </location>
</feature>
<dbReference type="SUPFAM" id="SSF48726">
    <property type="entry name" value="Immunoglobulin"/>
    <property type="match status" value="2"/>
</dbReference>
<feature type="compositionally biased region" description="Low complexity" evidence="1">
    <location>
        <begin position="154"/>
        <end position="175"/>
    </location>
</feature>
<reference evidence="4" key="1">
    <citation type="submission" date="2013-07" db="EMBL/GenBank/DDBJ databases">
        <authorList>
            <person name="Geib S."/>
        </authorList>
    </citation>
    <scope>NUCLEOTIDE SEQUENCE</scope>
</reference>
<dbReference type="InterPro" id="IPR013098">
    <property type="entry name" value="Ig_I-set"/>
</dbReference>
<dbReference type="InterPro" id="IPR037448">
    <property type="entry name" value="Zig-8"/>
</dbReference>
<dbReference type="InterPro" id="IPR013151">
    <property type="entry name" value="Immunoglobulin_dom"/>
</dbReference>
<accession>W8BYK8</accession>
<dbReference type="PROSITE" id="PS50835">
    <property type="entry name" value="IG_LIKE"/>
    <property type="match status" value="2"/>
</dbReference>
<gene>
    <name evidence="4" type="primary">LRIG1</name>
</gene>
<dbReference type="SMART" id="SM00409">
    <property type="entry name" value="IG"/>
    <property type="match status" value="2"/>
</dbReference>
<sequence length="510" mass="55793">MSIMTATIPKCLRHNNNKNLINAYGNINYNTGPICANSSQVSAKSNKNCRNGAAGKFHINRSNSLLTDKRSVASSNGLLLLAYLLSAAVVLEADSIAADLEYQTIAPKGSSNITANAEFIAKSFEEQLTITTADYVTSARLDPYTALTPPTLPSPHSVTSATTPSTVSLSSPKVPASAPLEANTIESAAVESAKKDSHEIASPDIQPPPPSDVLIKGFSIPTFLPPFPKFAMADLPAFTSPPTIPKENEDELYSAAYLNNIQQPNTSVRTTNITMQMGNHAYLPCKIQRMLNKPISWVRLRDGHILSVDQATFIADQRFQSIFQGDNDYTWSMQIKYVQKTDEGWYECQAATEPKMSAKVYLTVVVPHTELIGDQIRFVKAGSKVALHCIIRDTLDPPTYIIWFRGKAQITNDNQMGWYTEIDRAIFGNVESKRNTIGSLIIPFVRKNDSGNYTCEPSNSAPVSVDLHVLSGEYSASAIMSAADSYQLIQSISICNLFIVLPLILVFQKA</sequence>